<gene>
    <name evidence="2" type="ORF">PS928_06498</name>
</gene>
<feature type="region of interest" description="Disordered" evidence="1">
    <location>
        <begin position="172"/>
        <end position="213"/>
    </location>
</feature>
<accession>A0A5E7VUH5</accession>
<feature type="region of interest" description="Disordered" evidence="1">
    <location>
        <begin position="500"/>
        <end position="539"/>
    </location>
</feature>
<evidence type="ECO:0000256" key="1">
    <source>
        <dbReference type="SAM" id="MobiDB-lite"/>
    </source>
</evidence>
<dbReference type="OrthoDB" id="7026620at2"/>
<name>A0A5E7VUH5_PSEFL</name>
<protein>
    <submittedName>
        <fullName evidence="2">Uncharacterized protein</fullName>
    </submittedName>
</protein>
<feature type="region of interest" description="Disordered" evidence="1">
    <location>
        <begin position="46"/>
        <end position="66"/>
    </location>
</feature>
<evidence type="ECO:0000313" key="2">
    <source>
        <dbReference type="EMBL" id="VVQ26332.1"/>
    </source>
</evidence>
<dbReference type="AlphaFoldDB" id="A0A5E7VUH5"/>
<reference evidence="2 3" key="1">
    <citation type="submission" date="2019-09" db="EMBL/GenBank/DDBJ databases">
        <authorList>
            <person name="Chandra G."/>
            <person name="Truman W A."/>
        </authorList>
    </citation>
    <scope>NUCLEOTIDE SEQUENCE [LARGE SCALE GENOMIC DNA]</scope>
    <source>
        <strain evidence="2">PS928</strain>
    </source>
</reference>
<feature type="compositionally biased region" description="Polar residues" evidence="1">
    <location>
        <begin position="192"/>
        <end position="204"/>
    </location>
</feature>
<organism evidence="2 3">
    <name type="scientific">Pseudomonas fluorescens</name>
    <dbReference type="NCBI Taxonomy" id="294"/>
    <lineage>
        <taxon>Bacteria</taxon>
        <taxon>Pseudomonadati</taxon>
        <taxon>Pseudomonadota</taxon>
        <taxon>Gammaproteobacteria</taxon>
        <taxon>Pseudomonadales</taxon>
        <taxon>Pseudomonadaceae</taxon>
        <taxon>Pseudomonas</taxon>
    </lineage>
</organism>
<feature type="region of interest" description="Disordered" evidence="1">
    <location>
        <begin position="1"/>
        <end position="25"/>
    </location>
</feature>
<sequence>MSPKTPRKPPVTTPHKAVSTNEPSIRHDLDTSVFVPHGVWPADANIPSTSSQGHVARPDIDTPLFPSIETTDLPTRTITDYSQRDNSLDKYWLSENFLRGMQAPNADGLRFIVGRKFVDVDDQGVMHTAHVGLDENLGVYRMKLLTEQNPSGPVLYKNDGSPTWRLTAQISERPAVNHEPQTASGSAPKRPASSTSEQSATTGTPKRPRIFDTPTYINQRLYTASSRPPDAQGYHEFKPRSGDGSGALFALVDRFGNFIQVDPPAGGFGSQPSHLKHWTDQEIWQLYGIQGRDIERFRSEAQVSGKPPQWVEPNVTDDPVVNLLRDSLHWLHPTLTWSERKALLQSYNLLPSQLSRLQQHMKTELTLPQWAQAHKRMTEDVGNPHYLDQFSHDITNELNLKRHARHDWYDPETSLTHELREVLLVKMGYLRNQNNCLYRTDIPALFRGDERTPFELANDNAMLPRYDHQPGATTHKPMSATFSLKEGQMYASAPDPEYLRFNTQTNKYPGKSADSDNRDTSDTESSASSDWSDIGSPVDWDRERNYQRTREQQEVMFLYALDTRNLEVVPHEENHMFNSTASDTPPTWFPSDNHEGLISVTKKGLEADRIWLLNSSLTKGANVHDIEELAGRWGERIEASTHAGDSNKHEYDLLIEKVDAAGKPILRLSGNKDEFAYDVVWPDQTTA</sequence>
<dbReference type="Proteomes" id="UP000381378">
    <property type="component" value="Unassembled WGS sequence"/>
</dbReference>
<proteinExistence type="predicted"/>
<feature type="compositionally biased region" description="Low complexity" evidence="1">
    <location>
        <begin position="523"/>
        <end position="536"/>
    </location>
</feature>
<evidence type="ECO:0000313" key="3">
    <source>
        <dbReference type="Proteomes" id="UP000381378"/>
    </source>
</evidence>
<dbReference type="EMBL" id="CABVJF010000044">
    <property type="protein sequence ID" value="VVQ26332.1"/>
    <property type="molecule type" value="Genomic_DNA"/>
</dbReference>